<evidence type="ECO:0000256" key="1">
    <source>
        <dbReference type="SAM" id="MobiDB-lite"/>
    </source>
</evidence>
<organism evidence="2 3">
    <name type="scientific">Chlamydomonas eustigma</name>
    <dbReference type="NCBI Taxonomy" id="1157962"/>
    <lineage>
        <taxon>Eukaryota</taxon>
        <taxon>Viridiplantae</taxon>
        <taxon>Chlorophyta</taxon>
        <taxon>core chlorophytes</taxon>
        <taxon>Chlorophyceae</taxon>
        <taxon>CS clade</taxon>
        <taxon>Chlamydomonadales</taxon>
        <taxon>Chlamydomonadaceae</taxon>
        <taxon>Chlamydomonas</taxon>
    </lineage>
</organism>
<keyword evidence="3" id="KW-1185">Reference proteome</keyword>
<dbReference type="InterPro" id="IPR046341">
    <property type="entry name" value="SET_dom_sf"/>
</dbReference>
<proteinExistence type="predicted"/>
<dbReference type="SUPFAM" id="SSF82199">
    <property type="entry name" value="SET domain"/>
    <property type="match status" value="1"/>
</dbReference>
<feature type="compositionally biased region" description="Low complexity" evidence="1">
    <location>
        <begin position="200"/>
        <end position="213"/>
    </location>
</feature>
<dbReference type="OrthoDB" id="42889at2759"/>
<dbReference type="EMBL" id="BEGY01000004">
    <property type="protein sequence ID" value="GAX73678.1"/>
    <property type="molecule type" value="Genomic_DNA"/>
</dbReference>
<feature type="region of interest" description="Disordered" evidence="1">
    <location>
        <begin position="294"/>
        <end position="321"/>
    </location>
</feature>
<dbReference type="Proteomes" id="UP000232323">
    <property type="component" value="Unassembled WGS sequence"/>
</dbReference>
<dbReference type="AlphaFoldDB" id="A0A250WS79"/>
<feature type="compositionally biased region" description="Basic and acidic residues" evidence="1">
    <location>
        <begin position="294"/>
        <end position="307"/>
    </location>
</feature>
<accession>A0A250WS79</accession>
<feature type="region of interest" description="Disordered" evidence="1">
    <location>
        <begin position="185"/>
        <end position="213"/>
    </location>
</feature>
<dbReference type="PANTHER" id="PTHR13271:SF145">
    <property type="entry name" value="SET DOMAIN-CONTAINING PROTEIN"/>
    <property type="match status" value="1"/>
</dbReference>
<sequence length="372" mass="41137">MPSHHVLADNFHSVPNVDAKLRKWVVQNGGYIHDGLCLSDNAPCGARGVVALSRISLDDMLRRPLVSIPKTLHLDNLLSTALVKSRVSTDVQHELVEGLEQVQIVAAALASERSLGTQSSWYPYIESLPEAAPCPWLLSDEALDHAVVMALAANNMHDDSLILEPYQSKEDNNQCHLQNGIHYNEAPGSVSRKEEQQLTSGCSSSSNYSNTSFSHSAWKDAAKLSKKRYQMLGMEVLDICGRDLNLSLEDIIWAMGQVASRSLGSGRSSGVVPYMDLLNHHAEARPPMLQVDESYDHDYSSSSEQDHANNNNGKANQGNRLSMSSQPRLLMTCTNVRGMELCPLEVGQELYISYGEWETSLEAWLKFGFILK</sequence>
<evidence type="ECO:0000313" key="3">
    <source>
        <dbReference type="Proteomes" id="UP000232323"/>
    </source>
</evidence>
<gene>
    <name evidence="2" type="ORF">CEUSTIGMA_g1129.t1</name>
</gene>
<feature type="compositionally biased region" description="Low complexity" evidence="1">
    <location>
        <begin position="308"/>
        <end position="319"/>
    </location>
</feature>
<dbReference type="GO" id="GO:0016279">
    <property type="term" value="F:protein-lysine N-methyltransferase activity"/>
    <property type="evidence" value="ECO:0007669"/>
    <property type="project" value="TreeGrafter"/>
</dbReference>
<dbReference type="CDD" id="cd10527">
    <property type="entry name" value="SET_LSMT"/>
    <property type="match status" value="1"/>
</dbReference>
<evidence type="ECO:0000313" key="2">
    <source>
        <dbReference type="EMBL" id="GAX73678.1"/>
    </source>
</evidence>
<reference evidence="2 3" key="1">
    <citation type="submission" date="2017-08" db="EMBL/GenBank/DDBJ databases">
        <title>Acidophilic green algal genome provides insights into adaptation to an acidic environment.</title>
        <authorList>
            <person name="Hirooka S."/>
            <person name="Hirose Y."/>
            <person name="Kanesaki Y."/>
            <person name="Higuchi S."/>
            <person name="Fujiwara T."/>
            <person name="Onuma R."/>
            <person name="Era A."/>
            <person name="Ohbayashi R."/>
            <person name="Uzuka A."/>
            <person name="Nozaki H."/>
            <person name="Yoshikawa H."/>
            <person name="Miyagishima S.Y."/>
        </authorList>
    </citation>
    <scope>NUCLEOTIDE SEQUENCE [LARGE SCALE GENOMIC DNA]</scope>
    <source>
        <strain evidence="2 3">NIES-2499</strain>
    </source>
</reference>
<comment type="caution">
    <text evidence="2">The sequence shown here is derived from an EMBL/GenBank/DDBJ whole genome shotgun (WGS) entry which is preliminary data.</text>
</comment>
<dbReference type="InterPro" id="IPR050600">
    <property type="entry name" value="SETD3_SETD6_MTase"/>
</dbReference>
<name>A0A250WS79_9CHLO</name>
<dbReference type="PANTHER" id="PTHR13271">
    <property type="entry name" value="UNCHARACTERIZED PUTATIVE METHYLTRANSFERASE"/>
    <property type="match status" value="1"/>
</dbReference>
<evidence type="ECO:0008006" key="4">
    <source>
        <dbReference type="Google" id="ProtNLM"/>
    </source>
</evidence>
<protein>
    <recommendedName>
        <fullName evidence="4">SET domain-containing protein</fullName>
    </recommendedName>
</protein>
<dbReference type="Gene3D" id="3.90.1410.10">
    <property type="entry name" value="set domain protein methyltransferase, domain 1"/>
    <property type="match status" value="1"/>
</dbReference>